<evidence type="ECO:0000313" key="2">
    <source>
        <dbReference type="Proteomes" id="UP000190409"/>
    </source>
</evidence>
<dbReference type="Proteomes" id="UP000190409">
    <property type="component" value="Unassembled WGS sequence"/>
</dbReference>
<sequence>MDLTARERQLIEVKLILSKIELAEQMNDKARNNQHLAKVKQQLMTDIKNFNVSEYKAILDHRTLTKIYLGKISPALYRKAVKLYMTIKHKFNKL</sequence>
<organism evidence="1 2">
    <name type="scientific">Dolosigranulum pigrum</name>
    <dbReference type="NCBI Taxonomy" id="29394"/>
    <lineage>
        <taxon>Bacteria</taxon>
        <taxon>Bacillati</taxon>
        <taxon>Bacillota</taxon>
        <taxon>Bacilli</taxon>
        <taxon>Lactobacillales</taxon>
        <taxon>Carnobacteriaceae</taxon>
        <taxon>Dolosigranulum</taxon>
    </lineage>
</organism>
<name>A0A1S8KMS4_9LACT</name>
<evidence type="ECO:0000313" key="1">
    <source>
        <dbReference type="EMBL" id="OOL80943.1"/>
    </source>
</evidence>
<accession>A0A1S8KMS4</accession>
<proteinExistence type="predicted"/>
<dbReference type="AlphaFoldDB" id="A0A1S8KMS4"/>
<reference evidence="1 2" key="1">
    <citation type="submission" date="2017-01" db="EMBL/GenBank/DDBJ databases">
        <title>Complete Genome Sequence of Dolosigranulum pigrum isolated from a Patient with interstitial lung disease.</title>
        <authorList>
            <person name="Mukhopadhyay R."/>
            <person name="Joaquin J."/>
            <person name="Hogue R."/>
            <person name="Fitzgerald S."/>
            <person name="Jospin G."/>
            <person name="Eisen J.A."/>
            <person name="Chaturvedi V."/>
        </authorList>
    </citation>
    <scope>NUCLEOTIDE SEQUENCE [LARGE SCALE GENOMIC DNA]</scope>
    <source>
        <strain evidence="1 2">15S00348</strain>
    </source>
</reference>
<dbReference type="EMBL" id="MUYF01000003">
    <property type="protein sequence ID" value="OOL80943.1"/>
    <property type="molecule type" value="Genomic_DNA"/>
</dbReference>
<protein>
    <submittedName>
        <fullName evidence="1">Uncharacterized protein</fullName>
    </submittedName>
</protein>
<gene>
    <name evidence="1" type="ORF">BWX42_03470</name>
</gene>
<comment type="caution">
    <text evidence="1">The sequence shown here is derived from an EMBL/GenBank/DDBJ whole genome shotgun (WGS) entry which is preliminary data.</text>
</comment>